<proteinExistence type="predicted"/>
<keyword evidence="3" id="KW-1185">Reference proteome</keyword>
<organism evidence="2 3">
    <name type="scientific">Pukyongiella litopenaei</name>
    <dbReference type="NCBI Taxonomy" id="2605946"/>
    <lineage>
        <taxon>Bacteria</taxon>
        <taxon>Pseudomonadati</taxon>
        <taxon>Pseudomonadota</taxon>
        <taxon>Alphaproteobacteria</taxon>
        <taxon>Rhodobacterales</taxon>
        <taxon>Paracoccaceae</taxon>
        <taxon>Pukyongiella</taxon>
    </lineage>
</organism>
<dbReference type="InterPro" id="IPR007172">
    <property type="entry name" value="DUF374"/>
</dbReference>
<gene>
    <name evidence="2" type="ORF">C6Y53_12525</name>
</gene>
<protein>
    <submittedName>
        <fullName evidence="2">DUF374 domain-containing protein</fullName>
    </submittedName>
</protein>
<evidence type="ECO:0000313" key="3">
    <source>
        <dbReference type="Proteomes" id="UP000237655"/>
    </source>
</evidence>
<dbReference type="Proteomes" id="UP000237655">
    <property type="component" value="Chromosome"/>
</dbReference>
<dbReference type="RefSeq" id="WP_106472742.1">
    <property type="nucleotide sequence ID" value="NZ_CP027665.1"/>
</dbReference>
<feature type="domain" description="DUF374" evidence="1">
    <location>
        <begin position="72"/>
        <end position="135"/>
    </location>
</feature>
<sequence>MSLRKKIADSEGVLNWVARRVASYIRMVHRTGTWRRIGYEPLDALLDQGEPVIVVLWHQRLALSPYFFPLDKGQICSITSAARAGSMVGRVQKLFGMDTIAMSSHKRHVALSREVLGKIRQGISIGIAADGPRGPERISSTVPLVWARSSGKRVFVIACSARHGTEAGTWDRMLLPRPWTDGVFLCREWTETVPRKADDAEIERLRVSIETLLNEITAEADRMVGREPWVPAG</sequence>
<dbReference type="Pfam" id="PF04028">
    <property type="entry name" value="DUF374"/>
    <property type="match status" value="1"/>
</dbReference>
<accession>A0A2S0MRA6</accession>
<evidence type="ECO:0000313" key="2">
    <source>
        <dbReference type="EMBL" id="AVO38429.1"/>
    </source>
</evidence>
<name>A0A2S0MRA6_9RHOB</name>
<dbReference type="EMBL" id="CP027665">
    <property type="protein sequence ID" value="AVO38429.1"/>
    <property type="molecule type" value="Genomic_DNA"/>
</dbReference>
<dbReference type="KEGG" id="thas:C6Y53_12525"/>
<evidence type="ECO:0000259" key="1">
    <source>
        <dbReference type="Pfam" id="PF04028"/>
    </source>
</evidence>
<reference evidence="3" key="1">
    <citation type="submission" date="2018-03" db="EMBL/GenBank/DDBJ databases">
        <title>Genomic analysis of the strain SH-1 isolated from shrimp intestine.</title>
        <authorList>
            <person name="Kim Y.-S."/>
            <person name="Kim S.-E."/>
            <person name="Kim K.-H."/>
        </authorList>
    </citation>
    <scope>NUCLEOTIDE SEQUENCE [LARGE SCALE GENOMIC DNA]</scope>
    <source>
        <strain evidence="3">SH-1</strain>
    </source>
</reference>
<dbReference type="AlphaFoldDB" id="A0A2S0MRA6"/>